<evidence type="ECO:0000256" key="1">
    <source>
        <dbReference type="ARBA" id="ARBA00004026"/>
    </source>
</evidence>
<evidence type="ECO:0000256" key="2">
    <source>
        <dbReference type="ARBA" id="ARBA00007207"/>
    </source>
</evidence>
<dbReference type="GO" id="GO:0003677">
    <property type="term" value="F:DNA binding"/>
    <property type="evidence" value="ECO:0007669"/>
    <property type="project" value="InterPro"/>
</dbReference>
<evidence type="ECO:0000256" key="4">
    <source>
        <dbReference type="ARBA" id="ARBA00022640"/>
    </source>
</evidence>
<comment type="function">
    <text evidence="1 9">DNA-dependent RNA polymerase catalyzes the transcription of DNA into RNA using the four ribonucleoside triphosphates as substrates.</text>
</comment>
<proteinExistence type="inferred from homology"/>
<dbReference type="Gene3D" id="1.10.40.90">
    <property type="match status" value="1"/>
</dbReference>
<keyword evidence="11" id="KW-0150">Chloroplast</keyword>
<dbReference type="Pfam" id="PF04983">
    <property type="entry name" value="RNA_pol_Rpb1_3"/>
    <property type="match status" value="1"/>
</dbReference>
<protein>
    <recommendedName>
        <fullName evidence="9">DNA-directed RNA polymerase subunit</fullName>
        <ecNumber evidence="9">2.7.7.6</ecNumber>
    </recommendedName>
</protein>
<comment type="similarity">
    <text evidence="2">Belongs to the RNA polymerase beta' chain family. RpoC1 subfamily.</text>
</comment>
<evidence type="ECO:0000256" key="6">
    <source>
        <dbReference type="ARBA" id="ARBA00022695"/>
    </source>
</evidence>
<dbReference type="GO" id="GO:0006351">
    <property type="term" value="P:DNA-templated transcription"/>
    <property type="evidence" value="ECO:0007669"/>
    <property type="project" value="InterPro"/>
</dbReference>
<evidence type="ECO:0000256" key="7">
    <source>
        <dbReference type="ARBA" id="ARBA00023163"/>
    </source>
</evidence>
<dbReference type="AlphaFoldDB" id="A0A1X9ZI37"/>
<dbReference type="Gene3D" id="4.10.860.120">
    <property type="entry name" value="RNA polymerase II, clamp domain"/>
    <property type="match status" value="1"/>
</dbReference>
<geneLocation type="chloroplast" evidence="11"/>
<dbReference type="InterPro" id="IPR007080">
    <property type="entry name" value="RNA_pol_Rpb1_1"/>
</dbReference>
<name>A0A1X9ZI37_9CHLO</name>
<dbReference type="EMBL" id="KY766991">
    <property type="protein sequence ID" value="ARS45013.1"/>
    <property type="molecule type" value="Genomic_DNA"/>
</dbReference>
<gene>
    <name evidence="11" type="primary">rpoC1</name>
</gene>
<evidence type="ECO:0000256" key="8">
    <source>
        <dbReference type="ARBA" id="ARBA00048552"/>
    </source>
</evidence>
<dbReference type="Pfam" id="PF00623">
    <property type="entry name" value="RNA_pol_Rpb1_2"/>
    <property type="match status" value="2"/>
</dbReference>
<dbReference type="EC" id="2.7.7.6" evidence="9"/>
<reference evidence="11" key="1">
    <citation type="submission" date="2017-03" db="EMBL/GenBank/DDBJ databases">
        <title>Phylogenetic position of the coral symbiont Ostreobium (Ulvophyceae) inferred from chloroplast genome data.</title>
        <authorList>
            <person name="Verbruggen H."/>
            <person name="Marcelino V.R."/>
            <person name="Guiry M.D."/>
            <person name="Cremen M.C."/>
            <person name="Jackson C.J."/>
        </authorList>
    </citation>
    <scope>NUCLEOTIDE SEQUENCE</scope>
    <source>
        <strain evidence="11">SN133</strain>
    </source>
</reference>
<feature type="domain" description="RNA polymerase N-terminal" evidence="10">
    <location>
        <begin position="425"/>
        <end position="707"/>
    </location>
</feature>
<sequence>MDFDTFLKSIRLKGVQIRLASPKNIRQWAERKLPNGKIIGQVTSSQTVNYQRYKKLHYINNGLFCEKIFGPINDFECSCGKKPANLQKFCPNCDVEFTYSKKRRYQLGFIKLFNPTAHIWYIKGRPSYLSILLNFNRRKTESLIYCTESVLTSIFPNSSSLASDQPSLLNFNIKYRSIKTLKETLFVDIFCQPFYPLKISIESFILQVMNFNFFPIKSYLESSIHKKIYQSKKNFLKDVNINWSSINGSEKKPFILFNLKAFLNSPSYWKLANKRSVCLKTQLSNQRKSTYKTNSNIGDFISSYYSISKYFCWDGSINSAHFIYYMTSLPMKYDKIIFYYYHSTFQQLNKFSNFINIGAQIFYVLLKTLSQKSKRNNLWALERQIRIYLFEVTEFSTAGELFERVRILRRLKLIWYFRQTKNQPSWLILSILPVLPPDLRPIIQLEGNQIAISDLNKLYQKVLFRNRRIQKLKKGHYSNTSEEMQYAQRLLQDSVDCLIENGKGSIAPSSNLNNRPLKSLSDVLKGKKGRFRQNLLGKRVDYSGRSVIVVGPHLKIHECGIPKEMALELFQPFIIRSLIFQKKARTILGAKRLIQKGGDIVYQLLCELIKNYPVLLNRAPTLHRLSIQSFQPRLVEGRAIILHPLVCSSFNADFDGDQMAVHIPLSYQARAEAWKLLWSQNNLLSPATGQPSLMPTQDMVLGWYYLTASDSKDFYTTLLKRISKSISASITKKFFRVKQIANFYTIQKFKNRQNVCLAYNQNKVTVHTPIWLFWNGFFETEQKNQQLLEIQLSSNGQLYLLSGQFLFRYNWYGLKTSQFIFTTAGRVMLNNCVR</sequence>
<organism evidence="11">
    <name type="scientific">Ostreobium sp. HV05007bc</name>
    <dbReference type="NCBI Taxonomy" id="1940403"/>
    <lineage>
        <taxon>Eukaryota</taxon>
        <taxon>Viridiplantae</taxon>
        <taxon>Chlorophyta</taxon>
        <taxon>core chlorophytes</taxon>
        <taxon>Ulvophyceae</taxon>
        <taxon>TCBD clade</taxon>
        <taxon>Bryopsidales</taxon>
        <taxon>Ostreobineae</taxon>
        <taxon>Ostreobiaceae</taxon>
        <taxon>Ostreobium</taxon>
    </lineage>
</organism>
<dbReference type="Pfam" id="PF04997">
    <property type="entry name" value="RNA_pol_Rpb1_1"/>
    <property type="match status" value="2"/>
</dbReference>
<dbReference type="Gene3D" id="1.10.274.100">
    <property type="entry name" value="RNA polymerase Rpb1, domain 3"/>
    <property type="match status" value="1"/>
</dbReference>
<dbReference type="InterPro" id="IPR044893">
    <property type="entry name" value="RNA_pol_Rpb1_clamp_domain"/>
</dbReference>
<keyword evidence="5 9" id="KW-0808">Transferase</keyword>
<keyword evidence="6 9" id="KW-0548">Nucleotidyltransferase</keyword>
<dbReference type="PANTHER" id="PTHR19376">
    <property type="entry name" value="DNA-DIRECTED RNA POLYMERASE"/>
    <property type="match status" value="1"/>
</dbReference>
<dbReference type="GO" id="GO:0003899">
    <property type="term" value="F:DNA-directed RNA polymerase activity"/>
    <property type="evidence" value="ECO:0007669"/>
    <property type="project" value="UniProtKB-EC"/>
</dbReference>
<dbReference type="SMART" id="SM00663">
    <property type="entry name" value="RPOLA_N"/>
    <property type="match status" value="1"/>
</dbReference>
<keyword evidence="3 9" id="KW-0240">DNA-directed RNA polymerase</keyword>
<evidence type="ECO:0000313" key="11">
    <source>
        <dbReference type="EMBL" id="ARS45013.1"/>
    </source>
</evidence>
<dbReference type="Gene3D" id="2.40.40.20">
    <property type="match status" value="1"/>
</dbReference>
<keyword evidence="4 11" id="KW-0934">Plastid</keyword>
<dbReference type="SUPFAM" id="SSF64484">
    <property type="entry name" value="beta and beta-prime subunits of DNA dependent RNA-polymerase"/>
    <property type="match status" value="1"/>
</dbReference>
<evidence type="ECO:0000259" key="10">
    <source>
        <dbReference type="SMART" id="SM00663"/>
    </source>
</evidence>
<comment type="catalytic activity">
    <reaction evidence="8 9">
        <text>RNA(n) + a ribonucleoside 5'-triphosphate = RNA(n+1) + diphosphate</text>
        <dbReference type="Rhea" id="RHEA:21248"/>
        <dbReference type="Rhea" id="RHEA-COMP:14527"/>
        <dbReference type="Rhea" id="RHEA-COMP:17342"/>
        <dbReference type="ChEBI" id="CHEBI:33019"/>
        <dbReference type="ChEBI" id="CHEBI:61557"/>
        <dbReference type="ChEBI" id="CHEBI:140395"/>
        <dbReference type="EC" id="2.7.7.6"/>
    </reaction>
</comment>
<dbReference type="InterPro" id="IPR000722">
    <property type="entry name" value="RNA_pol_asu"/>
</dbReference>
<evidence type="ECO:0000256" key="3">
    <source>
        <dbReference type="ARBA" id="ARBA00022478"/>
    </source>
</evidence>
<evidence type="ECO:0000256" key="5">
    <source>
        <dbReference type="ARBA" id="ARBA00022679"/>
    </source>
</evidence>
<evidence type="ECO:0000256" key="9">
    <source>
        <dbReference type="RuleBase" id="RU004279"/>
    </source>
</evidence>
<keyword evidence="7 9" id="KW-0804">Transcription</keyword>
<dbReference type="InterPro" id="IPR006592">
    <property type="entry name" value="RNA_pol_N"/>
</dbReference>
<dbReference type="InterPro" id="IPR045867">
    <property type="entry name" value="DNA-dir_RpoC_beta_prime"/>
</dbReference>
<dbReference type="PANTHER" id="PTHR19376:SF54">
    <property type="entry name" value="DNA-DIRECTED RNA POLYMERASE SUBUNIT BETA"/>
    <property type="match status" value="1"/>
</dbReference>
<dbReference type="GO" id="GO:0000428">
    <property type="term" value="C:DNA-directed RNA polymerase complex"/>
    <property type="evidence" value="ECO:0007669"/>
    <property type="project" value="UniProtKB-KW"/>
</dbReference>
<dbReference type="InterPro" id="IPR042102">
    <property type="entry name" value="RNA_pol_Rpb1_3_sf"/>
</dbReference>
<accession>A0A1X9ZI37</accession>
<dbReference type="InterPro" id="IPR007066">
    <property type="entry name" value="RNA_pol_Rpb1_3"/>
</dbReference>